<dbReference type="AlphaFoldDB" id="A0A4Y2QLE5"/>
<sequence length="85" mass="9462">MRVNTVWLYLRPVLKQHEGYFGTNLAISNLGQMTRIPPGLAPTLQASAPHQRDDVWPPTCNRPIQDGSAVESGFEPGTLRLKPRP</sequence>
<feature type="region of interest" description="Disordered" evidence="1">
    <location>
        <begin position="38"/>
        <end position="85"/>
    </location>
</feature>
<name>A0A4Y2QLE5_ARAVE</name>
<gene>
    <name evidence="2" type="ORF">AVEN_186541_1</name>
</gene>
<evidence type="ECO:0000256" key="1">
    <source>
        <dbReference type="SAM" id="MobiDB-lite"/>
    </source>
</evidence>
<proteinExistence type="predicted"/>
<protein>
    <submittedName>
        <fullName evidence="2">Uncharacterized protein</fullName>
    </submittedName>
</protein>
<dbReference type="Proteomes" id="UP000499080">
    <property type="component" value="Unassembled WGS sequence"/>
</dbReference>
<evidence type="ECO:0000313" key="3">
    <source>
        <dbReference type="Proteomes" id="UP000499080"/>
    </source>
</evidence>
<keyword evidence="3" id="KW-1185">Reference proteome</keyword>
<organism evidence="2 3">
    <name type="scientific">Araneus ventricosus</name>
    <name type="common">Orbweaver spider</name>
    <name type="synonym">Epeira ventricosa</name>
    <dbReference type="NCBI Taxonomy" id="182803"/>
    <lineage>
        <taxon>Eukaryota</taxon>
        <taxon>Metazoa</taxon>
        <taxon>Ecdysozoa</taxon>
        <taxon>Arthropoda</taxon>
        <taxon>Chelicerata</taxon>
        <taxon>Arachnida</taxon>
        <taxon>Araneae</taxon>
        <taxon>Araneomorphae</taxon>
        <taxon>Entelegynae</taxon>
        <taxon>Araneoidea</taxon>
        <taxon>Araneidae</taxon>
        <taxon>Araneus</taxon>
    </lineage>
</organism>
<accession>A0A4Y2QLE5</accession>
<dbReference type="EMBL" id="BGPR01139315">
    <property type="protein sequence ID" value="GBN64142.1"/>
    <property type="molecule type" value="Genomic_DNA"/>
</dbReference>
<comment type="caution">
    <text evidence="2">The sequence shown here is derived from an EMBL/GenBank/DDBJ whole genome shotgun (WGS) entry which is preliminary data.</text>
</comment>
<reference evidence="2 3" key="1">
    <citation type="journal article" date="2019" name="Sci. Rep.">
        <title>Orb-weaving spider Araneus ventricosus genome elucidates the spidroin gene catalogue.</title>
        <authorList>
            <person name="Kono N."/>
            <person name="Nakamura H."/>
            <person name="Ohtoshi R."/>
            <person name="Moran D.A.P."/>
            <person name="Shinohara A."/>
            <person name="Yoshida Y."/>
            <person name="Fujiwara M."/>
            <person name="Mori M."/>
            <person name="Tomita M."/>
            <person name="Arakawa K."/>
        </authorList>
    </citation>
    <scope>NUCLEOTIDE SEQUENCE [LARGE SCALE GENOMIC DNA]</scope>
</reference>
<evidence type="ECO:0000313" key="2">
    <source>
        <dbReference type="EMBL" id="GBN64142.1"/>
    </source>
</evidence>